<organism evidence="2 3">
    <name type="scientific">Podospora pseudocomata</name>
    <dbReference type="NCBI Taxonomy" id="2093779"/>
    <lineage>
        <taxon>Eukaryota</taxon>
        <taxon>Fungi</taxon>
        <taxon>Dikarya</taxon>
        <taxon>Ascomycota</taxon>
        <taxon>Pezizomycotina</taxon>
        <taxon>Sordariomycetes</taxon>
        <taxon>Sordariomycetidae</taxon>
        <taxon>Sordariales</taxon>
        <taxon>Podosporaceae</taxon>
        <taxon>Podospora</taxon>
    </lineage>
</organism>
<feature type="region of interest" description="Disordered" evidence="1">
    <location>
        <begin position="91"/>
        <end position="110"/>
    </location>
</feature>
<keyword evidence="3" id="KW-1185">Reference proteome</keyword>
<feature type="region of interest" description="Disordered" evidence="1">
    <location>
        <begin position="41"/>
        <end position="71"/>
    </location>
</feature>
<sequence length="389" mass="43192">MTGVRAWARRGLAFDPTATTILDGHEKAWRALHLWAKKTTGATQSSTAASGEEVDITPAVQEQGPVKDGRDEVSKVTKLFHNVYRSFISPSARPDLPEGEQTLPHDRGVPRLQPGFGSSTRLSCLNNFIRPNIFLAQCTTKAFPASGFTEEIESEPTGNEAMSGYATISNLMPTANDIVPRATTFTNLAERILGYLATSNHVRWKGFVELYASVNYRFTGKPETLRGLLEAEVDNTLGYATTAHPDKWSFQQPNLVQGFIAIWLFTLARRRAAIRDVISNPWVKELMFRHEYIGPLREAIGPESELRYLRIIGTPGTQTDAVERWIGVTTTGIKTPNSGSITQHEAAEQRDLSPRLVKMIKYTVIGLPMRLDDTLNQKTMISSSNIAPY</sequence>
<protein>
    <submittedName>
        <fullName evidence="2">Uncharacterized protein</fullName>
    </submittedName>
</protein>
<name>A0ABR0GML9_9PEZI</name>
<evidence type="ECO:0000256" key="1">
    <source>
        <dbReference type="SAM" id="MobiDB-lite"/>
    </source>
</evidence>
<feature type="compositionally biased region" description="Low complexity" evidence="1">
    <location>
        <begin position="41"/>
        <end position="51"/>
    </location>
</feature>
<evidence type="ECO:0000313" key="3">
    <source>
        <dbReference type="Proteomes" id="UP001323405"/>
    </source>
</evidence>
<reference evidence="2 3" key="1">
    <citation type="journal article" date="2023" name="bioRxiv">
        <title>High-quality genome assemblies of four members of thePodospora anserinaspecies complex.</title>
        <authorList>
            <person name="Ament-Velasquez S.L."/>
            <person name="Vogan A.A."/>
            <person name="Wallerman O."/>
            <person name="Hartmann F."/>
            <person name="Gautier V."/>
            <person name="Silar P."/>
            <person name="Giraud T."/>
            <person name="Johannesson H."/>
        </authorList>
    </citation>
    <scope>NUCLEOTIDE SEQUENCE [LARGE SCALE GENOMIC DNA]</scope>
    <source>
        <strain evidence="2 3">CBS 415.72m</strain>
    </source>
</reference>
<accession>A0ABR0GML9</accession>
<gene>
    <name evidence="2" type="ORF">QC762_208340</name>
</gene>
<dbReference type="GeneID" id="87907649"/>
<proteinExistence type="predicted"/>
<dbReference type="RefSeq" id="XP_062745889.1">
    <property type="nucleotide sequence ID" value="XM_062887742.1"/>
</dbReference>
<dbReference type="Proteomes" id="UP001323405">
    <property type="component" value="Unassembled WGS sequence"/>
</dbReference>
<comment type="caution">
    <text evidence="2">The sequence shown here is derived from an EMBL/GenBank/DDBJ whole genome shotgun (WGS) entry which is preliminary data.</text>
</comment>
<evidence type="ECO:0000313" key="2">
    <source>
        <dbReference type="EMBL" id="KAK4656914.1"/>
    </source>
</evidence>
<dbReference type="EMBL" id="JAFFHA010000004">
    <property type="protein sequence ID" value="KAK4656914.1"/>
    <property type="molecule type" value="Genomic_DNA"/>
</dbReference>